<sequence>MMYSFIEIDYKVSKELPVLESRAQKYAQAVLQSAGFDPGLESQGVAIRQEIEKTLMRLLETKTHLQGVSPKLGDDTDVGPGTSAAVSTEAHSKGEALQRGVNTGILLENVNTMQHTKILNGYIEEYVSLKQTVVKAINSMSAKKMGGGMAAIDAWERAHDQASKVQELVSMAANLQDPVTKLKHHQILLRAGLEEDARLIDGLDADIDNRAADARVATGHAKTASRLLCRHNDCKYLTIAIIFGVILIVCLVWL</sequence>
<keyword evidence="2" id="KW-1133">Transmembrane helix</keyword>
<dbReference type="VEuPathDB" id="GiardiaDB:DHA2_152610"/>
<keyword evidence="2" id="KW-0472">Membrane</keyword>
<dbReference type="EMBL" id="AHHH01000065">
    <property type="protein sequence ID" value="ESU42934.1"/>
    <property type="molecule type" value="Genomic_DNA"/>
</dbReference>
<dbReference type="VEuPathDB" id="GiardiaDB:QR46_2517"/>
<evidence type="ECO:0000256" key="1">
    <source>
        <dbReference type="SAM" id="MobiDB-lite"/>
    </source>
</evidence>
<accession>V6TWG0</accession>
<evidence type="ECO:0000313" key="4">
    <source>
        <dbReference type="Proteomes" id="UP000018040"/>
    </source>
</evidence>
<feature type="transmembrane region" description="Helical" evidence="2">
    <location>
        <begin position="236"/>
        <end position="253"/>
    </location>
</feature>
<name>V6TWG0_GIAIN</name>
<keyword evidence="2" id="KW-0812">Transmembrane</keyword>
<dbReference type="OrthoDB" id="10258185at2759"/>
<dbReference type="AlphaFoldDB" id="V6TWG0"/>
<gene>
    <name evidence="3" type="ORF">GSB_151153</name>
</gene>
<proteinExistence type="predicted"/>
<comment type="caution">
    <text evidence="3">The sequence shown here is derived from an EMBL/GenBank/DDBJ whole genome shotgun (WGS) entry which is preliminary data.</text>
</comment>
<dbReference type="VEuPathDB" id="GiardiaDB:GL50581_2481"/>
<reference evidence="4" key="1">
    <citation type="submission" date="2012-02" db="EMBL/GenBank/DDBJ databases">
        <title>Genome sequencing of Giardia lamblia Genotypes A2 and B isolates (DH and GS) and comparative analysis with the genomes of Genotypes A1 and E (WB and Pig).</title>
        <authorList>
            <person name="Adam R."/>
            <person name="Dahlstrom E."/>
            <person name="Martens C."/>
            <person name="Bruno D."/>
            <person name="Barbian K."/>
            <person name="Porcella S.F."/>
            <person name="Nash T."/>
        </authorList>
    </citation>
    <scope>NUCLEOTIDE SEQUENCE</scope>
    <source>
        <strain evidence="4">GS</strain>
    </source>
</reference>
<dbReference type="VEuPathDB" id="GiardiaDB:GL50803_007590"/>
<reference evidence="3 4" key="2">
    <citation type="journal article" date="2013" name="Genome Biol. Evol.">
        <title>Genome sequencing of Giardia lamblia genotypes A2 and B isolates (DH and GS) and comparative analysis with the genomes of genotypes A1 and E (WB and Pig).</title>
        <authorList>
            <person name="Adam R.D."/>
            <person name="Dahlstrom E.W."/>
            <person name="Martens C.A."/>
            <person name="Bruno D.P."/>
            <person name="Barbian K.D."/>
            <person name="Ricklefs S.M."/>
            <person name="Hernandez M.M."/>
            <person name="Narla N.P."/>
            <person name="Patel R.B."/>
            <person name="Porcella S.F."/>
            <person name="Nash T.E."/>
        </authorList>
    </citation>
    <scope>NUCLEOTIDE SEQUENCE [LARGE SCALE GENOMIC DNA]</scope>
    <source>
        <strain evidence="3 4">GS</strain>
    </source>
</reference>
<evidence type="ECO:0000256" key="2">
    <source>
        <dbReference type="SAM" id="Phobius"/>
    </source>
</evidence>
<protein>
    <submittedName>
        <fullName evidence="3">Uncharacterized protein</fullName>
    </submittedName>
</protein>
<feature type="region of interest" description="Disordered" evidence="1">
    <location>
        <begin position="69"/>
        <end position="93"/>
    </location>
</feature>
<evidence type="ECO:0000313" key="3">
    <source>
        <dbReference type="EMBL" id="ESU42934.1"/>
    </source>
</evidence>
<dbReference type="Proteomes" id="UP000018040">
    <property type="component" value="Unassembled WGS sequence"/>
</dbReference>
<organism evidence="3 4">
    <name type="scientific">Giardia intestinalis</name>
    <name type="common">Giardia lamblia</name>
    <dbReference type="NCBI Taxonomy" id="5741"/>
    <lineage>
        <taxon>Eukaryota</taxon>
        <taxon>Metamonada</taxon>
        <taxon>Diplomonadida</taxon>
        <taxon>Hexamitidae</taxon>
        <taxon>Giardiinae</taxon>
        <taxon>Giardia</taxon>
    </lineage>
</organism>